<dbReference type="EMBL" id="JAIQCV010000012">
    <property type="protein sequence ID" value="KAH1037937.1"/>
    <property type="molecule type" value="Genomic_DNA"/>
</dbReference>
<dbReference type="Proteomes" id="UP000828251">
    <property type="component" value="Unassembled WGS sequence"/>
</dbReference>
<protein>
    <submittedName>
        <fullName evidence="1">Uncharacterized protein</fullName>
    </submittedName>
</protein>
<gene>
    <name evidence="1" type="ORF">J1N35_039680</name>
</gene>
<dbReference type="OrthoDB" id="10571951at2759"/>
<dbReference type="SUPFAM" id="SSF81606">
    <property type="entry name" value="PP2C-like"/>
    <property type="match status" value="1"/>
</dbReference>
<evidence type="ECO:0000313" key="1">
    <source>
        <dbReference type="EMBL" id="KAH1037937.1"/>
    </source>
</evidence>
<evidence type="ECO:0000313" key="2">
    <source>
        <dbReference type="Proteomes" id="UP000828251"/>
    </source>
</evidence>
<keyword evidence="2" id="KW-1185">Reference proteome</keyword>
<dbReference type="Gene3D" id="3.60.40.10">
    <property type="entry name" value="PPM-type phosphatase domain"/>
    <property type="match status" value="1"/>
</dbReference>
<name>A0A9D3UC77_9ROSI</name>
<sequence>MSKIVLIQLDQNRQQELDWEQYLVEGVRTDEAIVLDLSGLRDDGGVSGRGKRWKIKLCRRGHRVTMDGTYDIKISTINGQSVCMFGIFDRHFGARAAKYLKLHLFDNLMKHPQLMPNTKLAISMLDISNDISWIWNDLLIEMMVQLLLQQWWLKKIEDAGGLINDSTRIVCSIISITHAFDNRMVKKYDIAIDEELELLMLKAIALAQAEEAETTAKRLTDIAFTRMEQKITFSWNFQCIVIKFQHPESA</sequence>
<dbReference type="InterPro" id="IPR036457">
    <property type="entry name" value="PPM-type-like_dom_sf"/>
</dbReference>
<proteinExistence type="predicted"/>
<organism evidence="1 2">
    <name type="scientific">Gossypium stocksii</name>
    <dbReference type="NCBI Taxonomy" id="47602"/>
    <lineage>
        <taxon>Eukaryota</taxon>
        <taxon>Viridiplantae</taxon>
        <taxon>Streptophyta</taxon>
        <taxon>Embryophyta</taxon>
        <taxon>Tracheophyta</taxon>
        <taxon>Spermatophyta</taxon>
        <taxon>Magnoliopsida</taxon>
        <taxon>eudicotyledons</taxon>
        <taxon>Gunneridae</taxon>
        <taxon>Pentapetalae</taxon>
        <taxon>rosids</taxon>
        <taxon>malvids</taxon>
        <taxon>Malvales</taxon>
        <taxon>Malvaceae</taxon>
        <taxon>Malvoideae</taxon>
        <taxon>Gossypium</taxon>
    </lineage>
</organism>
<accession>A0A9D3UC77</accession>
<reference evidence="1 2" key="1">
    <citation type="journal article" date="2021" name="Plant Biotechnol. J.">
        <title>Multi-omics assisted identification of the key and species-specific regulatory components of drought-tolerant mechanisms in Gossypium stocksii.</title>
        <authorList>
            <person name="Yu D."/>
            <person name="Ke L."/>
            <person name="Zhang D."/>
            <person name="Wu Y."/>
            <person name="Sun Y."/>
            <person name="Mei J."/>
            <person name="Sun J."/>
            <person name="Sun Y."/>
        </authorList>
    </citation>
    <scope>NUCLEOTIDE SEQUENCE [LARGE SCALE GENOMIC DNA]</scope>
    <source>
        <strain evidence="2">cv. E1</strain>
        <tissue evidence="1">Leaf</tissue>
    </source>
</reference>
<dbReference type="AlphaFoldDB" id="A0A9D3UC77"/>
<comment type="caution">
    <text evidence="1">The sequence shown here is derived from an EMBL/GenBank/DDBJ whole genome shotgun (WGS) entry which is preliminary data.</text>
</comment>